<organism evidence="3 4">
    <name type="scientific">Jonquetella anthropi DSM 22815</name>
    <dbReference type="NCBI Taxonomy" id="885272"/>
    <lineage>
        <taxon>Bacteria</taxon>
        <taxon>Thermotogati</taxon>
        <taxon>Synergistota</taxon>
        <taxon>Synergistia</taxon>
        <taxon>Synergistales</taxon>
        <taxon>Dethiosulfovibrionaceae</taxon>
        <taxon>Jonquetella</taxon>
    </lineage>
</organism>
<gene>
    <name evidence="3" type="ORF">JonanDRAFT_0954</name>
</gene>
<dbReference type="GO" id="GO:0016810">
    <property type="term" value="F:hydrolase activity, acting on carbon-nitrogen (but not peptide) bonds"/>
    <property type="evidence" value="ECO:0007669"/>
    <property type="project" value="InterPro"/>
</dbReference>
<dbReference type="Gene3D" id="2.30.40.10">
    <property type="entry name" value="Urease, subunit C, domain 1"/>
    <property type="match status" value="1"/>
</dbReference>
<dbReference type="InterPro" id="IPR011059">
    <property type="entry name" value="Metal-dep_hydrolase_composite"/>
</dbReference>
<protein>
    <submittedName>
        <fullName evidence="3">Cytosine deaminase-like metal-dependent hydrolase</fullName>
    </submittedName>
</protein>
<dbReference type="Pfam" id="PF01979">
    <property type="entry name" value="Amidohydro_1"/>
    <property type="match status" value="1"/>
</dbReference>
<dbReference type="EMBL" id="CM001376">
    <property type="protein sequence ID" value="EHM13327.1"/>
    <property type="molecule type" value="Genomic_DNA"/>
</dbReference>
<sequence>MICNDKQKAEKQHVDFILSGGTVVTMDTSRRIICDGAVAILGEKIIGVGSKQEIEGHYVCDNIINCTHKIIMPGLVDAHGHAGHALFKGIGSDTPSLWMDIATPTYHHFTTDEYWLKESRVAALERLRMGVTCGVSVISSAQRSDDPVFAGNCVQGYAEVGIRNIVAVGPSNPPFPRKFSRIVNGKRIEKEYTFDELMAGAEAAIDQWNHSANDRIRVFIAPFVLLTSIFGSGSSAADVAVKLTDHDRYMMKRVRQVAAKYKTRIHTEAFGGMIRLASQCDDALLGPDVHLQHCTGISFEEAMILAKTKTNVTSTPGVGQSSGRCPIPELIELGCNVAVTTDGNSPRTSFDLFRAAHKTQLIQRMLLHDECVLPTGKLLEMITIDAAKAVGWDDEIGSLELGKKADVIIVDAFQPHLMPELLPVHRLIQRAVGQDVETVFVDGKPVMLNRKVLTVDEKSMLLDGHREIMETIKRAGLEKHLNLAETFWGHSEGWLDENRVDFSQLISRP</sequence>
<dbReference type="AlphaFoldDB" id="H0UKW8"/>
<feature type="domain" description="Amidohydrolase-related" evidence="2">
    <location>
        <begin position="70"/>
        <end position="446"/>
    </location>
</feature>
<evidence type="ECO:0000313" key="3">
    <source>
        <dbReference type="EMBL" id="EHM13327.1"/>
    </source>
</evidence>
<keyword evidence="4" id="KW-1185">Reference proteome</keyword>
<dbReference type="Gene3D" id="3.20.20.140">
    <property type="entry name" value="Metal-dependent hydrolases"/>
    <property type="match status" value="1"/>
</dbReference>
<keyword evidence="1 3" id="KW-0378">Hydrolase</keyword>
<dbReference type="SUPFAM" id="SSF51556">
    <property type="entry name" value="Metallo-dependent hydrolases"/>
    <property type="match status" value="1"/>
</dbReference>
<dbReference type="SUPFAM" id="SSF51338">
    <property type="entry name" value="Composite domain of metallo-dependent hydrolases"/>
    <property type="match status" value="1"/>
</dbReference>
<dbReference type="STRING" id="885272.JonanDRAFT_0954"/>
<evidence type="ECO:0000259" key="2">
    <source>
        <dbReference type="Pfam" id="PF01979"/>
    </source>
</evidence>
<dbReference type="OrthoDB" id="9807210at2"/>
<proteinExistence type="predicted"/>
<name>H0UKW8_9BACT</name>
<evidence type="ECO:0000313" key="4">
    <source>
        <dbReference type="Proteomes" id="UP000003806"/>
    </source>
</evidence>
<dbReference type="InterPro" id="IPR032466">
    <property type="entry name" value="Metal_Hydrolase"/>
</dbReference>
<dbReference type="PANTHER" id="PTHR43794">
    <property type="entry name" value="AMINOHYDROLASE SSNA-RELATED"/>
    <property type="match status" value="1"/>
</dbReference>
<dbReference type="InterPro" id="IPR050287">
    <property type="entry name" value="MTA/SAH_deaminase"/>
</dbReference>
<dbReference type="eggNOG" id="COG0402">
    <property type="taxonomic scope" value="Bacteria"/>
</dbReference>
<dbReference type="HOGENOM" id="CLU_012358_2_1_0"/>
<dbReference type="InterPro" id="IPR006680">
    <property type="entry name" value="Amidohydro-rel"/>
</dbReference>
<evidence type="ECO:0000256" key="1">
    <source>
        <dbReference type="ARBA" id="ARBA00022801"/>
    </source>
</evidence>
<reference evidence="3 4" key="1">
    <citation type="submission" date="2011-11" db="EMBL/GenBank/DDBJ databases">
        <title>The Noncontiguous Finished genome of Jonquetella anthropi DSM 22815.</title>
        <authorList>
            <consortium name="US DOE Joint Genome Institute (JGI-PGF)"/>
            <person name="Lucas S."/>
            <person name="Copeland A."/>
            <person name="Lapidus A."/>
            <person name="Glavina del Rio T."/>
            <person name="Dalin E."/>
            <person name="Tice H."/>
            <person name="Bruce D."/>
            <person name="Goodwin L."/>
            <person name="Pitluck S."/>
            <person name="Peters L."/>
            <person name="Mikhailova N."/>
            <person name="Held B."/>
            <person name="Kyrpides N."/>
            <person name="Mavromatis K."/>
            <person name="Ivanova N."/>
            <person name="Markowitz V."/>
            <person name="Cheng J.-F."/>
            <person name="Hugenholtz P."/>
            <person name="Woyke T."/>
            <person name="Wu D."/>
            <person name="Gronow S."/>
            <person name="Wellnitz S."/>
            <person name="Brambilla E."/>
            <person name="Klenk H.-P."/>
            <person name="Eisen J.A."/>
        </authorList>
    </citation>
    <scope>NUCLEOTIDE SEQUENCE [LARGE SCALE GENOMIC DNA]</scope>
    <source>
        <strain evidence="3 4">DSM 22815</strain>
    </source>
</reference>
<dbReference type="Proteomes" id="UP000003806">
    <property type="component" value="Chromosome"/>
</dbReference>
<dbReference type="PANTHER" id="PTHR43794:SF11">
    <property type="entry name" value="AMIDOHYDROLASE-RELATED DOMAIN-CONTAINING PROTEIN"/>
    <property type="match status" value="1"/>
</dbReference>
<dbReference type="RefSeq" id="WP_008522990.1">
    <property type="nucleotide sequence ID" value="NZ_CM001376.1"/>
</dbReference>
<accession>H0UKW8</accession>